<evidence type="ECO:0000256" key="1">
    <source>
        <dbReference type="ARBA" id="ARBA00001971"/>
    </source>
</evidence>
<dbReference type="PRINTS" id="PR00465">
    <property type="entry name" value="EP450IV"/>
</dbReference>
<dbReference type="GO" id="GO:0020037">
    <property type="term" value="F:heme binding"/>
    <property type="evidence" value="ECO:0007669"/>
    <property type="project" value="InterPro"/>
</dbReference>
<keyword evidence="9" id="KW-1185">Reference proteome</keyword>
<dbReference type="GO" id="GO:0005506">
    <property type="term" value="F:iron ion binding"/>
    <property type="evidence" value="ECO:0007669"/>
    <property type="project" value="InterPro"/>
</dbReference>
<dbReference type="OrthoDB" id="1844152at2759"/>
<sequence length="521" mass="59003">MDDYLRLGTYGTAALMGAYVLKTIFHTPELKSIPAIGPSGIFSSYIGAYKYLIHGNDMINEGYAKYRVFRVPLIHRWDVIISGRELVEELRASKEEELSIREAFNEARAQVYILLVWLIFVQILQTNMTMGPNILGNPYHISVTRVGMTKNLDARFDEVRDEIICTFQDHLKLEGNEWKAIPAQATVMQVICRTGNRLFVGLPLCRNTDYLNLNFEFTLSVVMAAQMINILPGFLRPILGPWISPLKKYLRRADQHLGVLVTERLRTEEELGDKYPGRPNDLISWLLDVAEGEERTVPALVQRILVINFGAVHTSANTFTHALFNLATFPSSVEEMREEIESIVKEEGWSKASVAKMHKVDSFLRESQRYSGNSVTSMGRKVVKPGGFTFSDGTTVPEGCFVNVAVGPTHNNPDVYSDPDVFDPFRFYRMRTDDEEDSLRHQFSATNLDYLSWGHGRHACPGRFFASTALKTMLAHILMTYDVKLEDEGAGRPPNQWFAAICIPNGQAKLLFRKRHPLGTQ</sequence>
<gene>
    <name evidence="8" type="ORF">MSAN_01415400</name>
</gene>
<evidence type="ECO:0000313" key="8">
    <source>
        <dbReference type="EMBL" id="KAF7354999.1"/>
    </source>
</evidence>
<dbReference type="CDD" id="cd11041">
    <property type="entry name" value="CYP503A1-like"/>
    <property type="match status" value="1"/>
</dbReference>
<dbReference type="SUPFAM" id="SSF48264">
    <property type="entry name" value="Cytochrome P450"/>
    <property type="match status" value="1"/>
</dbReference>
<evidence type="ECO:0000256" key="6">
    <source>
        <dbReference type="PIRSR" id="PIRSR602403-1"/>
    </source>
</evidence>
<dbReference type="InterPro" id="IPR036396">
    <property type="entry name" value="Cyt_P450_sf"/>
</dbReference>
<dbReference type="EMBL" id="JACAZH010000011">
    <property type="protein sequence ID" value="KAF7354999.1"/>
    <property type="molecule type" value="Genomic_DNA"/>
</dbReference>
<dbReference type="Proteomes" id="UP000623467">
    <property type="component" value="Unassembled WGS sequence"/>
</dbReference>
<keyword evidence="4 7" id="KW-0560">Oxidoreductase</keyword>
<accession>A0A8H7CY89</accession>
<evidence type="ECO:0000256" key="4">
    <source>
        <dbReference type="ARBA" id="ARBA00023002"/>
    </source>
</evidence>
<evidence type="ECO:0000256" key="7">
    <source>
        <dbReference type="RuleBase" id="RU000461"/>
    </source>
</evidence>
<dbReference type="GO" id="GO:0016705">
    <property type="term" value="F:oxidoreductase activity, acting on paired donors, with incorporation or reduction of molecular oxygen"/>
    <property type="evidence" value="ECO:0007669"/>
    <property type="project" value="InterPro"/>
</dbReference>
<feature type="binding site" description="axial binding residue" evidence="6">
    <location>
        <position position="460"/>
    </location>
    <ligand>
        <name>heme</name>
        <dbReference type="ChEBI" id="CHEBI:30413"/>
    </ligand>
    <ligandPart>
        <name>Fe</name>
        <dbReference type="ChEBI" id="CHEBI:18248"/>
    </ligandPart>
</feature>
<comment type="cofactor">
    <cofactor evidence="1 6">
        <name>heme</name>
        <dbReference type="ChEBI" id="CHEBI:30413"/>
    </cofactor>
</comment>
<evidence type="ECO:0000256" key="3">
    <source>
        <dbReference type="ARBA" id="ARBA00022723"/>
    </source>
</evidence>
<dbReference type="PANTHER" id="PTHR46206">
    <property type="entry name" value="CYTOCHROME P450"/>
    <property type="match status" value="1"/>
</dbReference>
<evidence type="ECO:0000256" key="2">
    <source>
        <dbReference type="ARBA" id="ARBA00010617"/>
    </source>
</evidence>
<dbReference type="InterPro" id="IPR017972">
    <property type="entry name" value="Cyt_P450_CS"/>
</dbReference>
<evidence type="ECO:0000256" key="5">
    <source>
        <dbReference type="ARBA" id="ARBA00023004"/>
    </source>
</evidence>
<dbReference type="Gene3D" id="1.10.630.10">
    <property type="entry name" value="Cytochrome P450"/>
    <property type="match status" value="1"/>
</dbReference>
<dbReference type="Pfam" id="PF00067">
    <property type="entry name" value="p450"/>
    <property type="match status" value="1"/>
</dbReference>
<dbReference type="GO" id="GO:0004497">
    <property type="term" value="F:monooxygenase activity"/>
    <property type="evidence" value="ECO:0007669"/>
    <property type="project" value="UniProtKB-KW"/>
</dbReference>
<keyword evidence="3 6" id="KW-0479">Metal-binding</keyword>
<dbReference type="InterPro" id="IPR001128">
    <property type="entry name" value="Cyt_P450"/>
</dbReference>
<dbReference type="PROSITE" id="PS00086">
    <property type="entry name" value="CYTOCHROME_P450"/>
    <property type="match status" value="1"/>
</dbReference>
<name>A0A8H7CY89_9AGAR</name>
<keyword evidence="6 7" id="KW-0349">Heme</keyword>
<organism evidence="8 9">
    <name type="scientific">Mycena sanguinolenta</name>
    <dbReference type="NCBI Taxonomy" id="230812"/>
    <lineage>
        <taxon>Eukaryota</taxon>
        <taxon>Fungi</taxon>
        <taxon>Dikarya</taxon>
        <taxon>Basidiomycota</taxon>
        <taxon>Agaricomycotina</taxon>
        <taxon>Agaricomycetes</taxon>
        <taxon>Agaricomycetidae</taxon>
        <taxon>Agaricales</taxon>
        <taxon>Marasmiineae</taxon>
        <taxon>Mycenaceae</taxon>
        <taxon>Mycena</taxon>
    </lineage>
</organism>
<comment type="similarity">
    <text evidence="2 7">Belongs to the cytochrome P450 family.</text>
</comment>
<comment type="caution">
    <text evidence="8">The sequence shown here is derived from an EMBL/GenBank/DDBJ whole genome shotgun (WGS) entry which is preliminary data.</text>
</comment>
<dbReference type="InterPro" id="IPR002403">
    <property type="entry name" value="Cyt_P450_E_grp-IV"/>
</dbReference>
<proteinExistence type="inferred from homology"/>
<evidence type="ECO:0000313" key="9">
    <source>
        <dbReference type="Proteomes" id="UP000623467"/>
    </source>
</evidence>
<dbReference type="AlphaFoldDB" id="A0A8H7CY89"/>
<keyword evidence="5 6" id="KW-0408">Iron</keyword>
<reference evidence="8" key="1">
    <citation type="submission" date="2020-05" db="EMBL/GenBank/DDBJ databases">
        <title>Mycena genomes resolve the evolution of fungal bioluminescence.</title>
        <authorList>
            <person name="Tsai I.J."/>
        </authorList>
    </citation>
    <scope>NUCLEOTIDE SEQUENCE</scope>
    <source>
        <strain evidence="8">160909Yilan</strain>
    </source>
</reference>
<protein>
    <submittedName>
        <fullName evidence="8">Cytochrome P450</fullName>
    </submittedName>
</protein>
<keyword evidence="7" id="KW-0503">Monooxygenase</keyword>